<dbReference type="Proteomes" id="UP000017246">
    <property type="component" value="Unassembled WGS sequence"/>
</dbReference>
<feature type="region of interest" description="Disordered" evidence="1">
    <location>
        <begin position="1137"/>
        <end position="1169"/>
    </location>
</feature>
<feature type="region of interest" description="Disordered" evidence="1">
    <location>
        <begin position="135"/>
        <end position="166"/>
    </location>
</feature>
<feature type="region of interest" description="Disordered" evidence="1">
    <location>
        <begin position="939"/>
        <end position="995"/>
    </location>
</feature>
<dbReference type="OMA" id="RCLQINT"/>
<accession>A0A068YL41</accession>
<gene>
    <name evidence="2" type="ORF">EmuJ_001057920</name>
</gene>
<feature type="compositionally biased region" description="Acidic residues" evidence="1">
    <location>
        <begin position="941"/>
        <end position="954"/>
    </location>
</feature>
<feature type="compositionally biased region" description="Basic and acidic residues" evidence="1">
    <location>
        <begin position="965"/>
        <end position="980"/>
    </location>
</feature>
<evidence type="ECO:0000256" key="1">
    <source>
        <dbReference type="SAM" id="MobiDB-lite"/>
    </source>
</evidence>
<feature type="region of interest" description="Disordered" evidence="1">
    <location>
        <begin position="1075"/>
        <end position="1116"/>
    </location>
</feature>
<dbReference type="Gene3D" id="2.60.220.30">
    <property type="match status" value="1"/>
</dbReference>
<feature type="compositionally biased region" description="Basic and acidic residues" evidence="1">
    <location>
        <begin position="135"/>
        <end position="156"/>
    </location>
</feature>
<dbReference type="EMBL" id="LN902842">
    <property type="protein sequence ID" value="CDS42860.1"/>
    <property type="molecule type" value="Genomic_DNA"/>
</dbReference>
<feature type="compositionally biased region" description="Basic and acidic residues" evidence="1">
    <location>
        <begin position="904"/>
        <end position="913"/>
    </location>
</feature>
<dbReference type="OrthoDB" id="6273453at2759"/>
<evidence type="ECO:0000313" key="2">
    <source>
        <dbReference type="EMBL" id="CDS42860.1"/>
    </source>
</evidence>
<reference evidence="2" key="2">
    <citation type="submission" date="2015-11" db="EMBL/GenBank/DDBJ databases">
        <authorList>
            <person name="Zhang Y."/>
            <person name="Guo Z."/>
        </authorList>
    </citation>
    <scope>NUCLEOTIDE SEQUENCE</scope>
</reference>
<dbReference type="AlphaFoldDB" id="A0A068YL41"/>
<feature type="region of interest" description="Disordered" evidence="1">
    <location>
        <begin position="895"/>
        <end position="916"/>
    </location>
</feature>
<reference evidence="2" key="1">
    <citation type="journal article" date="2013" name="Nature">
        <title>The genomes of four tapeworm species reveal adaptations to parasitism.</title>
        <authorList>
            <person name="Tsai I.J."/>
            <person name="Zarowiecki M."/>
            <person name="Holroyd N."/>
            <person name="Garciarrubio A."/>
            <person name="Sanchez-Flores A."/>
            <person name="Brooks K.L."/>
            <person name="Tracey A."/>
            <person name="Bobes R.J."/>
            <person name="Fragoso G."/>
            <person name="Sciutto E."/>
            <person name="Aslett M."/>
            <person name="Beasley H."/>
            <person name="Bennett H.M."/>
            <person name="Cai J."/>
            <person name="Camicia F."/>
            <person name="Clark R."/>
            <person name="Cucher M."/>
            <person name="De Silva N."/>
            <person name="Day T.A."/>
            <person name="Deplazes P."/>
            <person name="Estrada K."/>
            <person name="Fernandez C."/>
            <person name="Holland P.W."/>
            <person name="Hou J."/>
            <person name="Hu S."/>
            <person name="Huckvale T."/>
            <person name="Hung S.S."/>
            <person name="Kamenetzky L."/>
            <person name="Keane J.A."/>
            <person name="Kiss F."/>
            <person name="Koziol U."/>
            <person name="Lambert O."/>
            <person name="Liu K."/>
            <person name="Luo X."/>
            <person name="Luo Y."/>
            <person name="Macchiaroli N."/>
            <person name="Nichol S."/>
            <person name="Paps J."/>
            <person name="Parkinson J."/>
            <person name="Pouchkina-Stantcheva N."/>
            <person name="Riddiford N."/>
            <person name="Rosenzvit M."/>
            <person name="Salinas G."/>
            <person name="Wasmuth J.D."/>
            <person name="Zamanian M."/>
            <person name="Zheng Y."/>
            <person name="Cai X."/>
            <person name="Soberon X."/>
            <person name="Olson P.D."/>
            <person name="Laclette J.P."/>
            <person name="Brehm K."/>
            <person name="Berriman M."/>
            <person name="Garciarrubio A."/>
            <person name="Bobes R.J."/>
            <person name="Fragoso G."/>
            <person name="Sanchez-Flores A."/>
            <person name="Estrada K."/>
            <person name="Cevallos M.A."/>
            <person name="Morett E."/>
            <person name="Gonzalez V."/>
            <person name="Portillo T."/>
            <person name="Ochoa-Leyva A."/>
            <person name="Jose M.V."/>
            <person name="Sciutto E."/>
            <person name="Landa A."/>
            <person name="Jimenez L."/>
            <person name="Valdes V."/>
            <person name="Carrero J.C."/>
            <person name="Larralde C."/>
            <person name="Morales-Montor J."/>
            <person name="Limon-Lason J."/>
            <person name="Soberon X."/>
            <person name="Laclette J.P."/>
        </authorList>
    </citation>
    <scope>NUCLEOTIDE SEQUENCE [LARGE SCALE GENOMIC DNA]</scope>
</reference>
<proteinExistence type="predicted"/>
<feature type="compositionally biased region" description="Acidic residues" evidence="1">
    <location>
        <begin position="981"/>
        <end position="992"/>
    </location>
</feature>
<feature type="region of interest" description="Disordered" evidence="1">
    <location>
        <begin position="431"/>
        <end position="491"/>
    </location>
</feature>
<feature type="compositionally biased region" description="Basic residues" evidence="1">
    <location>
        <begin position="157"/>
        <end position="166"/>
    </location>
</feature>
<protein>
    <submittedName>
        <fullName evidence="2">Uncharacterized protein</fullName>
    </submittedName>
</protein>
<name>A0A068YL41_ECHMU</name>
<keyword evidence="3" id="KW-1185">Reference proteome</keyword>
<feature type="region of interest" description="Disordered" evidence="1">
    <location>
        <begin position="231"/>
        <end position="282"/>
    </location>
</feature>
<organism evidence="2 3">
    <name type="scientific">Echinococcus multilocularis</name>
    <name type="common">Fox tapeworm</name>
    <dbReference type="NCBI Taxonomy" id="6211"/>
    <lineage>
        <taxon>Eukaryota</taxon>
        <taxon>Metazoa</taxon>
        <taxon>Spiralia</taxon>
        <taxon>Lophotrochozoa</taxon>
        <taxon>Platyhelminthes</taxon>
        <taxon>Cestoda</taxon>
        <taxon>Eucestoda</taxon>
        <taxon>Cyclophyllidea</taxon>
        <taxon>Taeniidae</taxon>
        <taxon>Echinococcus</taxon>
    </lineage>
</organism>
<evidence type="ECO:0000313" key="3">
    <source>
        <dbReference type="Proteomes" id="UP000017246"/>
    </source>
</evidence>
<sequence length="1189" mass="130796">MKRENSESPEGKKNKANKATKVAATYVLINGETKNDVFNLRSDVMMKRRGGLMLSWTGARVEVPHGAVGGARSHLISAPLPAAVRAYACPWLGPNLRLGSDVHLLWCSAKLRKPVQCFIPFSYATAIELTTPEATHKAEESYAEKEEGTAPNTEKRRDKKKAGRHERGKTVDYVAVGIPLLDTRSVFVLQSRVGENFWTLKRDVEIVQPTIHYIEWPSRMREAAYKASRFSEHNAKGDSSSSPTGPRGAVGVDGRAGLTLSSARSGGRGERRGGGGGSGGISRQASDVEAIIRAAREGVSSLEVAKRAAAFTGGVIFRTDELYDFIAVVIGTPSEMVAFDSDGGLLRSSILHPLFSVRIPKFALRNPLTSTFKVVRKDLIEAIHHFDSQLTEINECSNIYELDLGTEAFERPVTVTLPLPRWYTQMVEQMQVQPSPHPSGADITDGDGGGGGSGELMPDLEVNKRDSRVHRSAGATESLGGGKKNEKNTDQVNVNNEIPLEERPKNLILVYQSVWFTQRPMMKRQLVWRASTGDVNSDNVVSRKRQIKSGNYRDSTTSAVLRGDSLNAKNGWVHLLLGLKGAPWKDVPINGPFTPRCLQINTYQLGRFAMVYSNEPQRTSSSKVAHLMARLEALSVAPPGVLMLCLYTDPSRLCLWVDCVPSTKLITTLEERLNAGFVPLSAASPSRRCAAIANCAYQSLQHLQSASDSPPDKSPIPIFGSSKYRVSGFDLLRVLLYNGLCIRVVVKGQVQIRTRGLFDCFLSLLEAKRSALQQQQAAAESADAAESLTTTAAAPTSATAMVAAVEESSLLTGNPENIRSSQTTDGVPPEQFITTTETRFSFHDLLTDSATIIDLEPLKESFARVALRRARKENLIRNLMNRRLEELEEVRSSETGVEVGEVGQEEREKEMEQQSHNVHNVSDFEDDSSIILPPLRLNDAQSEDESVEEEEEVVETTSVLSRQSHNIERSKKMKVEGRNNEDDEGEMEEDDWVPSGVDGDDEKTTMDTFQNLLDAFSNTNAPLLGLHVTKDLCRRLTTIYDKGLASEAIEFIDRVYDMCAVGQVEIYLVQPTDMAQVRERSREDEGEEEETEVKGTNASNPLAKVTPLEDDDVEGDDKATFHRGAILAHEVDEAAEDKASDVKFSGRNQSNMKWNKKGDPSDPGGSAQQPLASYDVGSYCLLFKLAHVV</sequence>